<dbReference type="NCBIfam" id="NF033788">
    <property type="entry name" value="HTH_metalloreg"/>
    <property type="match status" value="1"/>
</dbReference>
<keyword evidence="2" id="KW-0238">DNA-binding</keyword>
<dbReference type="Gene3D" id="1.10.10.10">
    <property type="entry name" value="Winged helix-like DNA-binding domain superfamily/Winged helix DNA-binding domain"/>
    <property type="match status" value="1"/>
</dbReference>
<evidence type="ECO:0000256" key="3">
    <source>
        <dbReference type="ARBA" id="ARBA00023163"/>
    </source>
</evidence>
<dbReference type="SMART" id="SM00418">
    <property type="entry name" value="HTH_ARSR"/>
    <property type="match status" value="1"/>
</dbReference>
<sequence length="98" mass="10990">MTRINWSDVEIEQIGNLLKAIAHPLRLSIVCLLGEGERSVGDISQAIGTSQPNISQHLSLLSNRQLLKSRKEGNRIYYRIGDERLTSIIGMLRGIYCP</sequence>
<name>A0A1R1I926_9RHOO</name>
<organism evidence="5 6">
    <name type="scientific">Azonexus hydrophilus</name>
    <dbReference type="NCBI Taxonomy" id="418702"/>
    <lineage>
        <taxon>Bacteria</taxon>
        <taxon>Pseudomonadati</taxon>
        <taxon>Pseudomonadota</taxon>
        <taxon>Betaproteobacteria</taxon>
        <taxon>Rhodocyclales</taxon>
        <taxon>Azonexaceae</taxon>
        <taxon>Azonexus</taxon>
    </lineage>
</organism>
<evidence type="ECO:0000313" key="5">
    <source>
        <dbReference type="EMBL" id="OMG55261.1"/>
    </source>
</evidence>
<dbReference type="PRINTS" id="PR00778">
    <property type="entry name" value="HTHARSR"/>
</dbReference>
<dbReference type="PANTHER" id="PTHR33154">
    <property type="entry name" value="TRANSCRIPTIONAL REGULATOR, ARSR FAMILY"/>
    <property type="match status" value="1"/>
</dbReference>
<gene>
    <name evidence="5" type="ORF">BJN45_06460</name>
</gene>
<dbReference type="InterPro" id="IPR001845">
    <property type="entry name" value="HTH_ArsR_DNA-bd_dom"/>
</dbReference>
<dbReference type="GO" id="GO:0003700">
    <property type="term" value="F:DNA-binding transcription factor activity"/>
    <property type="evidence" value="ECO:0007669"/>
    <property type="project" value="InterPro"/>
</dbReference>
<dbReference type="SUPFAM" id="SSF46785">
    <property type="entry name" value="Winged helix' DNA-binding domain"/>
    <property type="match status" value="1"/>
</dbReference>
<dbReference type="CDD" id="cd00090">
    <property type="entry name" value="HTH_ARSR"/>
    <property type="match status" value="1"/>
</dbReference>
<keyword evidence="6" id="KW-1185">Reference proteome</keyword>
<evidence type="ECO:0000259" key="4">
    <source>
        <dbReference type="PROSITE" id="PS50987"/>
    </source>
</evidence>
<dbReference type="STRING" id="418702.BJN45_06460"/>
<evidence type="ECO:0000256" key="1">
    <source>
        <dbReference type="ARBA" id="ARBA00023015"/>
    </source>
</evidence>
<evidence type="ECO:0000313" key="6">
    <source>
        <dbReference type="Proteomes" id="UP000187526"/>
    </source>
</evidence>
<dbReference type="GO" id="GO:0003677">
    <property type="term" value="F:DNA binding"/>
    <property type="evidence" value="ECO:0007669"/>
    <property type="project" value="UniProtKB-KW"/>
</dbReference>
<accession>A0A1R1I926</accession>
<keyword evidence="3" id="KW-0804">Transcription</keyword>
<dbReference type="InterPro" id="IPR051081">
    <property type="entry name" value="HTH_MetalResp_TranReg"/>
</dbReference>
<proteinExistence type="predicted"/>
<evidence type="ECO:0000256" key="2">
    <source>
        <dbReference type="ARBA" id="ARBA00023125"/>
    </source>
</evidence>
<dbReference type="AlphaFoldDB" id="A0A1R1I926"/>
<reference evidence="5 6" key="1">
    <citation type="submission" date="2016-10" db="EMBL/GenBank/DDBJ databases">
        <title>Alkaliphiles isolated from bioreactors.</title>
        <authorList>
            <person name="Salah Z."/>
            <person name="Rout S.P."/>
            <person name="Humphreys P.N."/>
        </authorList>
    </citation>
    <scope>NUCLEOTIDE SEQUENCE [LARGE SCALE GENOMIC DNA]</scope>
    <source>
        <strain evidence="5 6">ZS02</strain>
    </source>
</reference>
<dbReference type="PROSITE" id="PS50987">
    <property type="entry name" value="HTH_ARSR_2"/>
    <property type="match status" value="1"/>
</dbReference>
<protein>
    <submittedName>
        <fullName evidence="5">Transcriptional regulator</fullName>
    </submittedName>
</protein>
<dbReference type="InterPro" id="IPR036390">
    <property type="entry name" value="WH_DNA-bd_sf"/>
</dbReference>
<dbReference type="PANTHER" id="PTHR33154:SF28">
    <property type="entry name" value="HTH-TYPE TRANSCRIPTIONAL REGULATOR YGAV-RELATED"/>
    <property type="match status" value="1"/>
</dbReference>
<dbReference type="InterPro" id="IPR011991">
    <property type="entry name" value="ArsR-like_HTH"/>
</dbReference>
<dbReference type="Proteomes" id="UP000187526">
    <property type="component" value="Unassembled WGS sequence"/>
</dbReference>
<feature type="domain" description="HTH arsR-type" evidence="4">
    <location>
        <begin position="6"/>
        <end position="98"/>
    </location>
</feature>
<dbReference type="EMBL" id="MTHD01000002">
    <property type="protein sequence ID" value="OMG55261.1"/>
    <property type="molecule type" value="Genomic_DNA"/>
</dbReference>
<dbReference type="OrthoDB" id="5296924at2"/>
<dbReference type="InterPro" id="IPR036388">
    <property type="entry name" value="WH-like_DNA-bd_sf"/>
</dbReference>
<keyword evidence="1" id="KW-0805">Transcription regulation</keyword>
<comment type="caution">
    <text evidence="5">The sequence shown here is derived from an EMBL/GenBank/DDBJ whole genome shotgun (WGS) entry which is preliminary data.</text>
</comment>
<dbReference type="Pfam" id="PF01022">
    <property type="entry name" value="HTH_5"/>
    <property type="match status" value="1"/>
</dbReference>